<evidence type="ECO:0000313" key="3">
    <source>
        <dbReference type="EMBL" id="CAB4221680.1"/>
    </source>
</evidence>
<evidence type="ECO:0000313" key="2">
    <source>
        <dbReference type="EMBL" id="CAB4205527.1"/>
    </source>
</evidence>
<dbReference type="Pfam" id="PF10926">
    <property type="entry name" value="DUF2800"/>
    <property type="match status" value="1"/>
</dbReference>
<dbReference type="Gene3D" id="3.90.320.10">
    <property type="match status" value="1"/>
</dbReference>
<evidence type="ECO:0000313" key="1">
    <source>
        <dbReference type="EMBL" id="CAB4196346.1"/>
    </source>
</evidence>
<protein>
    <recommendedName>
        <fullName evidence="4">DUF2800 domain-containing protein</fullName>
    </recommendedName>
</protein>
<name>A0A6J5RQ15_9CAUD</name>
<dbReference type="EMBL" id="LR797247">
    <property type="protein sequence ID" value="CAB4196346.1"/>
    <property type="molecule type" value="Genomic_DNA"/>
</dbReference>
<gene>
    <name evidence="1" type="ORF">UFOVP1286_84</name>
    <name evidence="2" type="ORF">UFOVP1407_21</name>
    <name evidence="3" type="ORF">UFOVP1640_81</name>
</gene>
<sequence>MTAHALLSASSSKRWLTCTPSARLEATLPEQKRGPNQFDFSQEGTMAHSLAEAKLRHYYGQIEIDEYEREYEIIKATPYYNDDFEANVDNYVLYVRSQIGEGDVPLFEQRVDFSDWVPDGFGTADVVILSKHSIRVIDLKFGKGLPVYALDNTQLRLYALGAYSKFKEEYPDLKEVSYTIHQPRLDSISTDGTTIAKLVDWANYFVKAKAKKAWAGSGEFLPGDHCQFCRAKSTCRARSDFVNELAKLEFRPAPLLDDAELDMVLQRVDALKSWAADIQNYAVERAVNENVIPFGYKLTKSVTHRTISDKALAAHVLLENGFNADDIYTKPELKPISQLEKLGPKGQIVSNLGDLIVRPEGQPKLVRDISAKEDFA</sequence>
<reference evidence="1" key="1">
    <citation type="submission" date="2020-05" db="EMBL/GenBank/DDBJ databases">
        <authorList>
            <person name="Chiriac C."/>
            <person name="Salcher M."/>
            <person name="Ghai R."/>
            <person name="Kavagutti S V."/>
        </authorList>
    </citation>
    <scope>NUCLEOTIDE SEQUENCE</scope>
</reference>
<proteinExistence type="predicted"/>
<dbReference type="InterPro" id="IPR021229">
    <property type="entry name" value="DUF2800"/>
</dbReference>
<accession>A0A6J5RQ15</accession>
<dbReference type="InterPro" id="IPR011604">
    <property type="entry name" value="PDDEXK-like_dom_sf"/>
</dbReference>
<organism evidence="1">
    <name type="scientific">uncultured Caudovirales phage</name>
    <dbReference type="NCBI Taxonomy" id="2100421"/>
    <lineage>
        <taxon>Viruses</taxon>
        <taxon>Duplodnaviria</taxon>
        <taxon>Heunggongvirae</taxon>
        <taxon>Uroviricota</taxon>
        <taxon>Caudoviricetes</taxon>
        <taxon>Peduoviridae</taxon>
        <taxon>Maltschvirus</taxon>
        <taxon>Maltschvirus maltsch</taxon>
    </lineage>
</organism>
<dbReference type="EMBL" id="LR797360">
    <property type="protein sequence ID" value="CAB4205527.1"/>
    <property type="molecule type" value="Genomic_DNA"/>
</dbReference>
<dbReference type="EMBL" id="LR797504">
    <property type="protein sequence ID" value="CAB4221680.1"/>
    <property type="molecule type" value="Genomic_DNA"/>
</dbReference>
<evidence type="ECO:0008006" key="4">
    <source>
        <dbReference type="Google" id="ProtNLM"/>
    </source>
</evidence>